<proteinExistence type="predicted"/>
<dbReference type="RefSeq" id="WP_167182785.1">
    <property type="nucleotide sequence ID" value="NZ_JAAONZ010000003.1"/>
</dbReference>
<dbReference type="Proteomes" id="UP000787472">
    <property type="component" value="Unassembled WGS sequence"/>
</dbReference>
<feature type="region of interest" description="Disordered" evidence="1">
    <location>
        <begin position="476"/>
        <end position="511"/>
    </location>
</feature>
<dbReference type="AlphaFoldDB" id="A0A9E5JQR3"/>
<evidence type="ECO:0008006" key="5">
    <source>
        <dbReference type="Google" id="ProtNLM"/>
    </source>
</evidence>
<feature type="signal peptide" evidence="2">
    <location>
        <begin position="1"/>
        <end position="26"/>
    </location>
</feature>
<accession>A0A9E5JQR3</accession>
<sequence>MKLFSAKNVLASAIWAALAMLNPAQADDTEIYMDSLTAGGGATEIPQPKVMLILDYRSNLGSSYCSSLDQDCKNDMNSGLADTDPLLSDFLLQSDGVTPIPNGTAINELDVLRMILRWLFSQLDGFDVGFMINHDSSNSCEGPGQTNCSNGAYILNGFTDIGNSSLLTKLDNVRSPSGGSGAHTFQAKEAYFELYRYLNGGGVYNGHNGFKDYGSTTDTMNLDHSDNRDGDGNSTVAVAWDASIESGANYISPYDNGQNHECTATYAVTLFEGVTNQDDDSDGAIDEDMADVAGYYTGRDSSIALADVVSWMSREDTNPTVDGEQNVTFYFVADGRTNQAVSQAVTAAGTPLIDWDSPAQMAKKLLDVFRNIAVRSSTLVASSVPVNVFNRSDIQGDVYMAVFEVDDDALPSWPGNLKKFRIGEVTETVENTDGTITEKTELRVLDVNGNEAISSEDGRIAASALSYWTDPDNLRAVNPDRADEEPDATKDGRSVTRGGAGHKIAGVRTGAPGLNNSDVGARQMFLDPAVVSGTAAGGNSLVELRADYDLTDATDINSLQPLKALMNLPAIDTDENGDDQEAVNNLLWLRGYDVESDLNEYRNWLLADVLHSKPLAINYGSRDVNVDGSPEYDKALNPDIRIFMGTNDGFMRQFKNTAAGTDTPSATSMLDQLGTETWSFMPRELLDNVYTLRKNLAVAEVHPYGVDGAAAAFVIDNNSDGAIDHRSDAAGGCSDTSTGSYGVGSAYCDKAYIYFGLRRGGNSYYGLDVSNPDEAPSLLWRIDNTTSGFEQLGLSFSSPKVGWVKYTADGNATPVVIFAGGYYGGWSDSDGDGLVDSRVGKDDLSYTATADAPDAQGAAIYIVHARTGELIWKVEHGATTANVSPTEYNHADMHDSIPSEVATYDADGNGIIDRLYVGDTGGVVWRVDLGEGTSVTDGDAADDQRVNWFATRMASLGSDLRFFHRPDVVSVTDNGVRKDLVVMGSGDRAHPKSDTSTDNLFFVLKDNFVASGDATVQSRTTLSVSDLENITDSCVTGSEAGCSTDNLLSNGWVLDLEAGDAEKNLGSPVVVEGKVLFTSYLPSGSGGANSCSADIGESLLYVVSLADGAAVYNLSVGNFEGLPNAANDRYLLDVEGIGSDPVAVGPKHVLTPGGNFVEASGFPRWDVYWREIGVDPRH</sequence>
<evidence type="ECO:0000256" key="2">
    <source>
        <dbReference type="SAM" id="SignalP"/>
    </source>
</evidence>
<evidence type="ECO:0000256" key="1">
    <source>
        <dbReference type="SAM" id="MobiDB-lite"/>
    </source>
</evidence>
<gene>
    <name evidence="3" type="ORF">G8770_05285</name>
</gene>
<keyword evidence="2" id="KW-0732">Signal</keyword>
<protein>
    <recommendedName>
        <fullName evidence="5">PilC beta-propeller domain-containing protein</fullName>
    </recommendedName>
</protein>
<name>A0A9E5JQR3_9GAMM</name>
<reference evidence="3" key="1">
    <citation type="submission" date="2020-03" db="EMBL/GenBank/DDBJ databases">
        <authorList>
            <person name="Guo F."/>
        </authorList>
    </citation>
    <scope>NUCLEOTIDE SEQUENCE</scope>
    <source>
        <strain evidence="3">JCM 30134</strain>
    </source>
</reference>
<keyword evidence="4" id="KW-1185">Reference proteome</keyword>
<organism evidence="3 4">
    <name type="scientific">Pseudomaricurvus hydrocarbonicus</name>
    <dbReference type="NCBI Taxonomy" id="1470433"/>
    <lineage>
        <taxon>Bacteria</taxon>
        <taxon>Pseudomonadati</taxon>
        <taxon>Pseudomonadota</taxon>
        <taxon>Gammaproteobacteria</taxon>
        <taxon>Cellvibrionales</taxon>
        <taxon>Cellvibrionaceae</taxon>
        <taxon>Pseudomaricurvus</taxon>
    </lineage>
</organism>
<feature type="chain" id="PRO_5038396705" description="PilC beta-propeller domain-containing protein" evidence="2">
    <location>
        <begin position="27"/>
        <end position="1178"/>
    </location>
</feature>
<evidence type="ECO:0000313" key="4">
    <source>
        <dbReference type="Proteomes" id="UP000787472"/>
    </source>
</evidence>
<evidence type="ECO:0000313" key="3">
    <source>
        <dbReference type="EMBL" id="NHO64953.1"/>
    </source>
</evidence>
<dbReference type="EMBL" id="JAAONZ010000003">
    <property type="protein sequence ID" value="NHO64953.1"/>
    <property type="molecule type" value="Genomic_DNA"/>
</dbReference>
<comment type="caution">
    <text evidence="3">The sequence shown here is derived from an EMBL/GenBank/DDBJ whole genome shotgun (WGS) entry which is preliminary data.</text>
</comment>